<dbReference type="Proteomes" id="UP001501475">
    <property type="component" value="Unassembled WGS sequence"/>
</dbReference>
<dbReference type="InterPro" id="IPR015947">
    <property type="entry name" value="PUA-like_sf"/>
</dbReference>
<dbReference type="SUPFAM" id="SSF88697">
    <property type="entry name" value="PUA domain-like"/>
    <property type="match status" value="1"/>
</dbReference>
<organism evidence="2 3">
    <name type="scientific">Nostocoides vanveenii</name>
    <dbReference type="NCBI Taxonomy" id="330835"/>
    <lineage>
        <taxon>Bacteria</taxon>
        <taxon>Bacillati</taxon>
        <taxon>Actinomycetota</taxon>
        <taxon>Actinomycetes</taxon>
        <taxon>Micrococcales</taxon>
        <taxon>Intrasporangiaceae</taxon>
        <taxon>Nostocoides</taxon>
    </lineage>
</organism>
<dbReference type="Pfam" id="PF02190">
    <property type="entry name" value="LON_substr_bdg"/>
    <property type="match status" value="1"/>
</dbReference>
<dbReference type="RefSeq" id="WP_344062576.1">
    <property type="nucleotide sequence ID" value="NZ_BAAAPN010000021.1"/>
</dbReference>
<feature type="domain" description="Lon N-terminal" evidence="1">
    <location>
        <begin position="16"/>
        <end position="123"/>
    </location>
</feature>
<name>A0ABN2K888_9MICO</name>
<proteinExistence type="predicted"/>
<dbReference type="InterPro" id="IPR003111">
    <property type="entry name" value="Lon_prtase_N"/>
</dbReference>
<evidence type="ECO:0000313" key="2">
    <source>
        <dbReference type="EMBL" id="GAA1750389.1"/>
    </source>
</evidence>
<evidence type="ECO:0000259" key="1">
    <source>
        <dbReference type="Pfam" id="PF02190"/>
    </source>
</evidence>
<keyword evidence="3" id="KW-1185">Reference proteome</keyword>
<comment type="caution">
    <text evidence="2">The sequence shown here is derived from an EMBL/GenBank/DDBJ whole genome shotgun (WGS) entry which is preliminary data.</text>
</comment>
<gene>
    <name evidence="2" type="ORF">GCM10009810_08480</name>
</gene>
<accession>A0ABN2K888</accession>
<evidence type="ECO:0000313" key="3">
    <source>
        <dbReference type="Proteomes" id="UP001501475"/>
    </source>
</evidence>
<dbReference type="PANTHER" id="PTHR46732:SF8">
    <property type="entry name" value="ATP-DEPENDENT PROTEASE LA (LON) DOMAIN PROTEIN"/>
    <property type="match status" value="1"/>
</dbReference>
<dbReference type="PANTHER" id="PTHR46732">
    <property type="entry name" value="ATP-DEPENDENT PROTEASE LA (LON) DOMAIN PROTEIN"/>
    <property type="match status" value="1"/>
</dbReference>
<reference evidence="2 3" key="1">
    <citation type="journal article" date="2019" name="Int. J. Syst. Evol. Microbiol.">
        <title>The Global Catalogue of Microorganisms (GCM) 10K type strain sequencing project: providing services to taxonomists for standard genome sequencing and annotation.</title>
        <authorList>
            <consortium name="The Broad Institute Genomics Platform"/>
            <consortium name="The Broad Institute Genome Sequencing Center for Infectious Disease"/>
            <person name="Wu L."/>
            <person name="Ma J."/>
        </authorList>
    </citation>
    <scope>NUCLEOTIDE SEQUENCE [LARGE SCALE GENOMIC DNA]</scope>
    <source>
        <strain evidence="2 3">JCM 15591</strain>
    </source>
</reference>
<sequence length="149" mass="15791">MGTAVRVGPLALDGRVVRLQPVGVRRFRVVTHLADAPYPRAEVAWLDDVPGTDAEGLERIASELRVAYAAYAKATGLGELPAGWSPDTLAYAVLGAFPLDLADRQAALEAGTTAERLTLLRRVLGREAALVTRFRALHLAPDPGAAGLN</sequence>
<protein>
    <recommendedName>
        <fullName evidence="1">Lon N-terminal domain-containing protein</fullName>
    </recommendedName>
</protein>
<dbReference type="EMBL" id="BAAAPN010000021">
    <property type="protein sequence ID" value="GAA1750389.1"/>
    <property type="molecule type" value="Genomic_DNA"/>
</dbReference>